<dbReference type="GO" id="GO:0005525">
    <property type="term" value="F:GTP binding"/>
    <property type="evidence" value="ECO:0007669"/>
    <property type="project" value="UniProtKB-KW"/>
</dbReference>
<dbReference type="GO" id="GO:0016787">
    <property type="term" value="F:hydrolase activity"/>
    <property type="evidence" value="ECO:0007669"/>
    <property type="project" value="UniProtKB-KW"/>
</dbReference>
<evidence type="ECO:0000313" key="10">
    <source>
        <dbReference type="EMBL" id="KAK6589729.1"/>
    </source>
</evidence>
<accession>A0AAV9Y030</accession>
<evidence type="ECO:0000256" key="5">
    <source>
        <dbReference type="ARBA" id="ARBA00023186"/>
    </source>
</evidence>
<comment type="catalytic activity">
    <reaction evidence="7">
        <text>GTP + H2O = GDP + phosphate + H(+)</text>
        <dbReference type="Rhea" id="RHEA:19669"/>
        <dbReference type="ChEBI" id="CHEBI:15377"/>
        <dbReference type="ChEBI" id="CHEBI:15378"/>
        <dbReference type="ChEBI" id="CHEBI:37565"/>
        <dbReference type="ChEBI" id="CHEBI:43474"/>
        <dbReference type="ChEBI" id="CHEBI:58189"/>
    </reaction>
    <physiologicalReaction direction="left-to-right" evidence="7">
        <dbReference type="Rhea" id="RHEA:19670"/>
    </physiologicalReaction>
</comment>
<keyword evidence="4" id="KW-0342">GTP-binding</keyword>
<gene>
    <name evidence="10" type="ORF">RS030_168</name>
</gene>
<evidence type="ECO:0000256" key="1">
    <source>
        <dbReference type="ARBA" id="ARBA00022741"/>
    </source>
</evidence>
<keyword evidence="5" id="KW-0143">Chaperone</keyword>
<dbReference type="Gene3D" id="3.40.50.300">
    <property type="entry name" value="P-loop containing nucleotide triphosphate hydrolases"/>
    <property type="match status" value="1"/>
</dbReference>
<dbReference type="InterPro" id="IPR051316">
    <property type="entry name" value="Zinc-reg_GTPase_activator"/>
</dbReference>
<reference evidence="10 11" key="1">
    <citation type="submission" date="2023-10" db="EMBL/GenBank/DDBJ databases">
        <title>Comparative genomics analysis reveals potential genetic determinants of host preference in Cryptosporidium xiaoi.</title>
        <authorList>
            <person name="Xiao L."/>
            <person name="Li J."/>
        </authorList>
    </citation>
    <scope>NUCLEOTIDE SEQUENCE [LARGE SCALE GENOMIC DNA]</scope>
    <source>
        <strain evidence="10 11">52996</strain>
    </source>
</reference>
<protein>
    <submittedName>
        <fullName evidence="10">CobW protein</fullName>
    </submittedName>
</protein>
<dbReference type="Pfam" id="PF02492">
    <property type="entry name" value="cobW"/>
    <property type="match status" value="1"/>
</dbReference>
<comment type="caution">
    <text evidence="10">The sequence shown here is derived from an EMBL/GenBank/DDBJ whole genome shotgun (WGS) entry which is preliminary data.</text>
</comment>
<dbReference type="CDD" id="cd03112">
    <property type="entry name" value="CobW-like"/>
    <property type="match status" value="1"/>
</dbReference>
<organism evidence="10 11">
    <name type="scientific">Cryptosporidium xiaoi</name>
    <dbReference type="NCBI Taxonomy" id="659607"/>
    <lineage>
        <taxon>Eukaryota</taxon>
        <taxon>Sar</taxon>
        <taxon>Alveolata</taxon>
        <taxon>Apicomplexa</taxon>
        <taxon>Conoidasida</taxon>
        <taxon>Coccidia</taxon>
        <taxon>Eucoccidiorida</taxon>
        <taxon>Eimeriorina</taxon>
        <taxon>Cryptosporidiidae</taxon>
        <taxon>Cryptosporidium</taxon>
    </lineage>
</organism>
<keyword evidence="3" id="KW-0862">Zinc</keyword>
<feature type="domain" description="CobW C-terminal" evidence="9">
    <location>
        <begin position="305"/>
        <end position="375"/>
    </location>
</feature>
<dbReference type="Pfam" id="PF07683">
    <property type="entry name" value="CobW_C"/>
    <property type="match status" value="1"/>
</dbReference>
<dbReference type="EMBL" id="JAWDEY010000011">
    <property type="protein sequence ID" value="KAK6589729.1"/>
    <property type="molecule type" value="Genomic_DNA"/>
</dbReference>
<proteinExistence type="inferred from homology"/>
<keyword evidence="2" id="KW-0378">Hydrolase</keyword>
<keyword evidence="1" id="KW-0547">Nucleotide-binding</keyword>
<sequence>MPKTPIYIVTGFLGSGKTTLLRQIISNESDLKIAIIQNDFSDEMGIEAPTMIDKDGNFFKEFFELPNGCVCCTVKDELLKAVEYLLKRKEFDGIFLETTGIADPEPIIEKFWVDCELESNVFLSGVITIVDLFNFKKYIDLNMISDDNEFISYRNHKNNYGDKIDPSLSPELIKQVMLANKIILNKIDLLEKNCNNENNLSIDDIENIVRKINPSADITITSKSKVKMDWLFNMDSYNIHEIKNEIDKAFSNKIITSHFNKSILPSISSVTFSFNSVYFSYKLIEKAIASIVWDDNSDGEANSIGKLIRYKGLFRSKDLNEDSNSPTYFALQGVGEIFEVLPIDLPNSESVNFSKFFFLGTNLNSDEIKRLIESCTI</sequence>
<evidence type="ECO:0000256" key="6">
    <source>
        <dbReference type="ARBA" id="ARBA00034320"/>
    </source>
</evidence>
<evidence type="ECO:0000256" key="7">
    <source>
        <dbReference type="ARBA" id="ARBA00049117"/>
    </source>
</evidence>
<evidence type="ECO:0000256" key="4">
    <source>
        <dbReference type="ARBA" id="ARBA00023134"/>
    </source>
</evidence>
<evidence type="ECO:0000313" key="11">
    <source>
        <dbReference type="Proteomes" id="UP001311799"/>
    </source>
</evidence>
<dbReference type="InterPro" id="IPR011629">
    <property type="entry name" value="CobW-like_C"/>
</dbReference>
<dbReference type="PANTHER" id="PTHR13748">
    <property type="entry name" value="COBW-RELATED"/>
    <property type="match status" value="1"/>
</dbReference>
<dbReference type="SUPFAM" id="SSF90002">
    <property type="entry name" value="Hypothetical protein YjiA, C-terminal domain"/>
    <property type="match status" value="1"/>
</dbReference>
<feature type="domain" description="CobW/HypB/UreG nucleotide-binding" evidence="8">
    <location>
        <begin position="5"/>
        <end position="217"/>
    </location>
</feature>
<dbReference type="InterPro" id="IPR036627">
    <property type="entry name" value="CobW-likC_sf"/>
</dbReference>
<dbReference type="SUPFAM" id="SSF52540">
    <property type="entry name" value="P-loop containing nucleoside triphosphate hydrolases"/>
    <property type="match status" value="1"/>
</dbReference>
<evidence type="ECO:0000256" key="3">
    <source>
        <dbReference type="ARBA" id="ARBA00022833"/>
    </source>
</evidence>
<dbReference type="InterPro" id="IPR027417">
    <property type="entry name" value="P-loop_NTPase"/>
</dbReference>
<dbReference type="InterPro" id="IPR003495">
    <property type="entry name" value="CobW/HypB/UreG_nucleotide-bd"/>
</dbReference>
<comment type="similarity">
    <text evidence="6">Belongs to the SIMIBI class G3E GTPase family. ZNG1 subfamily.</text>
</comment>
<dbReference type="PANTHER" id="PTHR13748:SF31">
    <property type="entry name" value="ZINC-REGULATED GTPASE METALLOPROTEIN ACTIVATOR 1A-RELATED"/>
    <property type="match status" value="1"/>
</dbReference>
<dbReference type="Gene3D" id="3.30.1220.10">
    <property type="entry name" value="CobW-like, C-terminal domain"/>
    <property type="match status" value="1"/>
</dbReference>
<dbReference type="Proteomes" id="UP001311799">
    <property type="component" value="Unassembled WGS sequence"/>
</dbReference>
<evidence type="ECO:0000256" key="2">
    <source>
        <dbReference type="ARBA" id="ARBA00022801"/>
    </source>
</evidence>
<dbReference type="GO" id="GO:0005737">
    <property type="term" value="C:cytoplasm"/>
    <property type="evidence" value="ECO:0007669"/>
    <property type="project" value="TreeGrafter"/>
</dbReference>
<dbReference type="AlphaFoldDB" id="A0AAV9Y030"/>
<name>A0AAV9Y030_9CRYT</name>
<keyword evidence="11" id="KW-1185">Reference proteome</keyword>
<evidence type="ECO:0000259" key="9">
    <source>
        <dbReference type="Pfam" id="PF07683"/>
    </source>
</evidence>
<evidence type="ECO:0000259" key="8">
    <source>
        <dbReference type="Pfam" id="PF02492"/>
    </source>
</evidence>